<organism evidence="7 8">
    <name type="scientific">Artemisia annua</name>
    <name type="common">Sweet wormwood</name>
    <dbReference type="NCBI Taxonomy" id="35608"/>
    <lineage>
        <taxon>Eukaryota</taxon>
        <taxon>Viridiplantae</taxon>
        <taxon>Streptophyta</taxon>
        <taxon>Embryophyta</taxon>
        <taxon>Tracheophyta</taxon>
        <taxon>Spermatophyta</taxon>
        <taxon>Magnoliopsida</taxon>
        <taxon>eudicotyledons</taxon>
        <taxon>Gunneridae</taxon>
        <taxon>Pentapetalae</taxon>
        <taxon>asterids</taxon>
        <taxon>campanulids</taxon>
        <taxon>Asterales</taxon>
        <taxon>Asteraceae</taxon>
        <taxon>Asteroideae</taxon>
        <taxon>Anthemideae</taxon>
        <taxon>Artemisiinae</taxon>
        <taxon>Artemisia</taxon>
    </lineage>
</organism>
<feature type="region of interest" description="Disordered" evidence="5">
    <location>
        <begin position="181"/>
        <end position="212"/>
    </location>
</feature>
<dbReference type="InterPro" id="IPR003441">
    <property type="entry name" value="NAC-dom"/>
</dbReference>
<evidence type="ECO:0000256" key="5">
    <source>
        <dbReference type="SAM" id="MobiDB-lite"/>
    </source>
</evidence>
<dbReference type="EMBL" id="PKPP01004472">
    <property type="protein sequence ID" value="PWA64184.1"/>
    <property type="molecule type" value="Genomic_DNA"/>
</dbReference>
<dbReference type="PROSITE" id="PS51005">
    <property type="entry name" value="NAC"/>
    <property type="match status" value="1"/>
</dbReference>
<comment type="caution">
    <text evidence="7">The sequence shown here is derived from an EMBL/GenBank/DDBJ whole genome shotgun (WGS) entry which is preliminary data.</text>
</comment>
<dbReference type="InterPro" id="IPR044799">
    <property type="entry name" value="SOG1-like"/>
</dbReference>
<reference evidence="7 8" key="1">
    <citation type="journal article" date="2018" name="Mol. Plant">
        <title>The genome of Artemisia annua provides insight into the evolution of Asteraceae family and artemisinin biosynthesis.</title>
        <authorList>
            <person name="Shen Q."/>
            <person name="Zhang L."/>
            <person name="Liao Z."/>
            <person name="Wang S."/>
            <person name="Yan T."/>
            <person name="Shi P."/>
            <person name="Liu M."/>
            <person name="Fu X."/>
            <person name="Pan Q."/>
            <person name="Wang Y."/>
            <person name="Lv Z."/>
            <person name="Lu X."/>
            <person name="Zhang F."/>
            <person name="Jiang W."/>
            <person name="Ma Y."/>
            <person name="Chen M."/>
            <person name="Hao X."/>
            <person name="Li L."/>
            <person name="Tang Y."/>
            <person name="Lv G."/>
            <person name="Zhou Y."/>
            <person name="Sun X."/>
            <person name="Brodelius P.E."/>
            <person name="Rose J.K.C."/>
            <person name="Tang K."/>
        </authorList>
    </citation>
    <scope>NUCLEOTIDE SEQUENCE [LARGE SCALE GENOMIC DNA]</scope>
    <source>
        <strain evidence="8">cv. Huhao1</strain>
        <tissue evidence="7">Leaf</tissue>
    </source>
</reference>
<evidence type="ECO:0000256" key="1">
    <source>
        <dbReference type="ARBA" id="ARBA00023015"/>
    </source>
</evidence>
<keyword evidence="8" id="KW-1185">Reference proteome</keyword>
<evidence type="ECO:0000259" key="6">
    <source>
        <dbReference type="PROSITE" id="PS51005"/>
    </source>
</evidence>
<dbReference type="Gene3D" id="2.170.150.80">
    <property type="entry name" value="NAC domain"/>
    <property type="match status" value="1"/>
</dbReference>
<dbReference type="InterPro" id="IPR036093">
    <property type="entry name" value="NAC_dom_sf"/>
</dbReference>
<keyword evidence="2" id="KW-0238">DNA-binding</keyword>
<sequence length="339" mass="37477">MAKSWFLDGIAIARSIKASGLPSEIYQHKDSLPNWECPQCRFKSDNCNAPNEWPGLPVGVKFDPSDAELLEHLAAKCGAGNGNPNPFIDVFIPTLDVDEGICYKHPENLPGSRKDGNSFHFFYRTTNAYTTGHRKRRKIYSESSSTTTDVRWHKTGTNEEEKDGEYVVAKIFFQAQKMIDNTGGGAEESDSRSSLTSPTTPMINVPHPPRSEIRTPAYEDITTDDSVLQSLAQAQESEFFEQKYNPSSSTSEVIKDELKPPACEDNSKDIDWDTLYNSIMDQGHLGSNVNTNNAAGNASATSVGTTGLENLDLDSLPDFSLVDVYFSPEDSLSGWLDRL</sequence>
<proteinExistence type="predicted"/>
<dbReference type="GO" id="GO:0000976">
    <property type="term" value="F:transcription cis-regulatory region binding"/>
    <property type="evidence" value="ECO:0007669"/>
    <property type="project" value="TreeGrafter"/>
</dbReference>
<dbReference type="Pfam" id="PF02365">
    <property type="entry name" value="NAM"/>
    <property type="match status" value="1"/>
</dbReference>
<feature type="domain" description="NAC" evidence="6">
    <location>
        <begin position="56"/>
        <end position="234"/>
    </location>
</feature>
<feature type="compositionally biased region" description="Polar residues" evidence="5">
    <location>
        <begin position="192"/>
        <end position="202"/>
    </location>
</feature>
<evidence type="ECO:0000256" key="3">
    <source>
        <dbReference type="ARBA" id="ARBA00023163"/>
    </source>
</evidence>
<name>A0A2U1MSJ0_ARTAN</name>
<accession>A0A2U1MSJ0</accession>
<dbReference type="Proteomes" id="UP000245207">
    <property type="component" value="Unassembled WGS sequence"/>
</dbReference>
<protein>
    <submittedName>
        <fullName evidence="7">NAC domain-containing protein</fullName>
    </submittedName>
</protein>
<gene>
    <name evidence="7" type="ORF">CTI12_AA346940</name>
</gene>
<evidence type="ECO:0000256" key="2">
    <source>
        <dbReference type="ARBA" id="ARBA00023125"/>
    </source>
</evidence>
<dbReference type="PANTHER" id="PTHR31079:SF2">
    <property type="entry name" value="NAC DOMAIN CONTAINING PROTEIN 44-RELATED"/>
    <property type="match status" value="1"/>
</dbReference>
<dbReference type="PANTHER" id="PTHR31079">
    <property type="entry name" value="NAC DOMAIN-CONTAINING PROTEIN 73"/>
    <property type="match status" value="1"/>
</dbReference>
<dbReference type="GO" id="GO:0005634">
    <property type="term" value="C:nucleus"/>
    <property type="evidence" value="ECO:0007669"/>
    <property type="project" value="TreeGrafter"/>
</dbReference>
<dbReference type="GO" id="GO:0003700">
    <property type="term" value="F:DNA-binding transcription factor activity"/>
    <property type="evidence" value="ECO:0007669"/>
    <property type="project" value="InterPro"/>
</dbReference>
<keyword evidence="3" id="KW-0804">Transcription</keyword>
<evidence type="ECO:0000313" key="8">
    <source>
        <dbReference type="Proteomes" id="UP000245207"/>
    </source>
</evidence>
<dbReference type="OrthoDB" id="643388at2759"/>
<keyword evidence="4" id="KW-0539">Nucleus</keyword>
<dbReference type="SUPFAM" id="SSF101941">
    <property type="entry name" value="NAC domain"/>
    <property type="match status" value="1"/>
</dbReference>
<evidence type="ECO:0000256" key="4">
    <source>
        <dbReference type="ARBA" id="ARBA00023242"/>
    </source>
</evidence>
<keyword evidence="1" id="KW-0805">Transcription regulation</keyword>
<dbReference type="AlphaFoldDB" id="A0A2U1MSJ0"/>
<evidence type="ECO:0000313" key="7">
    <source>
        <dbReference type="EMBL" id="PWA64184.1"/>
    </source>
</evidence>